<dbReference type="InterPro" id="IPR044612">
    <property type="entry name" value="ARL2/3"/>
</dbReference>
<protein>
    <recommendedName>
        <fullName evidence="10">ADP-ribosylation factor-like protein 3</fullName>
    </recommendedName>
</protein>
<keyword evidence="12" id="KW-0479">Metal-binding</keyword>
<feature type="binding site" evidence="12">
    <location>
        <position position="288"/>
    </location>
    <ligand>
        <name>Mg(2+)</name>
        <dbReference type="ChEBI" id="CHEBI:18420"/>
    </ligand>
</feature>
<evidence type="ECO:0000256" key="2">
    <source>
        <dbReference type="ARBA" id="ARBA00010290"/>
    </source>
</evidence>
<dbReference type="InterPro" id="IPR006689">
    <property type="entry name" value="Small_GTPase_ARF/SAR"/>
</dbReference>
<evidence type="ECO:0000313" key="15">
    <source>
        <dbReference type="EMBL" id="CAF0931772.1"/>
    </source>
</evidence>
<feature type="binding site" evidence="12">
    <location>
        <position position="305"/>
    </location>
    <ligand>
        <name>Mg(2+)</name>
        <dbReference type="ChEBI" id="CHEBI:18420"/>
    </ligand>
</feature>
<name>A0A814BVR6_9BILA</name>
<dbReference type="InterPro" id="IPR027417">
    <property type="entry name" value="P-loop_NTPase"/>
</dbReference>
<keyword evidence="17" id="KW-1185">Reference proteome</keyword>
<keyword evidence="6" id="KW-0653">Protein transport</keyword>
<dbReference type="PRINTS" id="PR00328">
    <property type="entry name" value="SAR1GTPBP"/>
</dbReference>
<evidence type="ECO:0000313" key="17">
    <source>
        <dbReference type="Proteomes" id="UP000663829"/>
    </source>
</evidence>
<organism evidence="15 17">
    <name type="scientific">Didymodactylos carnosus</name>
    <dbReference type="NCBI Taxonomy" id="1234261"/>
    <lineage>
        <taxon>Eukaryota</taxon>
        <taxon>Metazoa</taxon>
        <taxon>Spiralia</taxon>
        <taxon>Gnathifera</taxon>
        <taxon>Rotifera</taxon>
        <taxon>Eurotatoria</taxon>
        <taxon>Bdelloidea</taxon>
        <taxon>Philodinida</taxon>
        <taxon>Philodinidae</taxon>
        <taxon>Didymodactylos</taxon>
    </lineage>
</organism>
<dbReference type="EMBL" id="CAJNOQ010001991">
    <property type="protein sequence ID" value="CAF0931772.1"/>
    <property type="molecule type" value="Genomic_DNA"/>
</dbReference>
<gene>
    <name evidence="15" type="ORF">GPM918_LOCUS10222</name>
    <name evidence="16" type="ORF">SRO942_LOCUS10223</name>
</gene>
<keyword evidence="3" id="KW-0813">Transport</keyword>
<dbReference type="Proteomes" id="UP000681722">
    <property type="component" value="Unassembled WGS sequence"/>
</dbReference>
<keyword evidence="7" id="KW-0333">Golgi apparatus</keyword>
<feature type="compositionally biased region" description="Low complexity" evidence="13">
    <location>
        <begin position="205"/>
        <end position="216"/>
    </location>
</feature>
<dbReference type="SMART" id="SM00177">
    <property type="entry name" value="ARF"/>
    <property type="match status" value="1"/>
</dbReference>
<evidence type="ECO:0000256" key="12">
    <source>
        <dbReference type="PIRSR" id="PIRSR606689-2"/>
    </source>
</evidence>
<dbReference type="GO" id="GO:0005525">
    <property type="term" value="F:GTP binding"/>
    <property type="evidence" value="ECO:0007669"/>
    <property type="project" value="UniProtKB-KW"/>
</dbReference>
<dbReference type="GO" id="GO:0005794">
    <property type="term" value="C:Golgi apparatus"/>
    <property type="evidence" value="ECO:0007669"/>
    <property type="project" value="UniProtKB-SubCell"/>
</dbReference>
<proteinExistence type="inferred from homology"/>
<evidence type="ECO:0000256" key="9">
    <source>
        <dbReference type="ARBA" id="ARBA00023288"/>
    </source>
</evidence>
<dbReference type="GO" id="GO:0015031">
    <property type="term" value="P:protein transport"/>
    <property type="evidence" value="ECO:0007669"/>
    <property type="project" value="UniProtKB-KW"/>
</dbReference>
<dbReference type="Proteomes" id="UP000663829">
    <property type="component" value="Unassembled WGS sequence"/>
</dbReference>
<dbReference type="GO" id="GO:0003924">
    <property type="term" value="F:GTPase activity"/>
    <property type="evidence" value="ECO:0007669"/>
    <property type="project" value="InterPro"/>
</dbReference>
<dbReference type="CDD" id="cd04155">
    <property type="entry name" value="Arl3"/>
    <property type="match status" value="1"/>
</dbReference>
<dbReference type="OrthoDB" id="2011769at2759"/>
<keyword evidence="8 11" id="KW-0342">GTP-binding</keyword>
<keyword evidence="14" id="KW-0812">Transmembrane</keyword>
<evidence type="ECO:0000256" key="7">
    <source>
        <dbReference type="ARBA" id="ARBA00023034"/>
    </source>
</evidence>
<keyword evidence="9" id="KW-0449">Lipoprotein</keyword>
<dbReference type="Gene3D" id="3.40.50.300">
    <property type="entry name" value="P-loop containing nucleotide triphosphate hydrolases"/>
    <property type="match status" value="1"/>
</dbReference>
<evidence type="ECO:0000256" key="8">
    <source>
        <dbReference type="ARBA" id="ARBA00023134"/>
    </source>
</evidence>
<evidence type="ECO:0000256" key="1">
    <source>
        <dbReference type="ARBA" id="ARBA00004555"/>
    </source>
</evidence>
<evidence type="ECO:0000256" key="4">
    <source>
        <dbReference type="ARBA" id="ARBA00022707"/>
    </source>
</evidence>
<evidence type="ECO:0000256" key="13">
    <source>
        <dbReference type="SAM" id="MobiDB-lite"/>
    </source>
</evidence>
<dbReference type="SMART" id="SM00175">
    <property type="entry name" value="RAB"/>
    <property type="match status" value="1"/>
</dbReference>
<feature type="transmembrane region" description="Helical" evidence="14">
    <location>
        <begin position="26"/>
        <end position="43"/>
    </location>
</feature>
<dbReference type="FunFam" id="3.40.50.300:FF:000281">
    <property type="entry name" value="ADP-ribosylation factor-like protein 3"/>
    <property type="match status" value="1"/>
</dbReference>
<keyword evidence="14" id="KW-1133">Transmembrane helix</keyword>
<evidence type="ECO:0000256" key="3">
    <source>
        <dbReference type="ARBA" id="ARBA00022448"/>
    </source>
</evidence>
<dbReference type="EMBL" id="CAJOBC010001991">
    <property type="protein sequence ID" value="CAF3709624.1"/>
    <property type="molecule type" value="Genomic_DNA"/>
</dbReference>
<keyword evidence="4" id="KW-0519">Myristate</keyword>
<keyword evidence="12" id="KW-0460">Magnesium</keyword>
<keyword evidence="5 11" id="KW-0547">Nucleotide-binding</keyword>
<comment type="similarity">
    <text evidence="2">Belongs to the small GTPase superfamily. Arf family.</text>
</comment>
<dbReference type="Pfam" id="PF00025">
    <property type="entry name" value="Arf"/>
    <property type="match status" value="1"/>
</dbReference>
<comment type="caution">
    <text evidence="15">The sequence shown here is derived from an EMBL/GenBank/DDBJ whole genome shotgun (WGS) entry which is preliminary data.</text>
</comment>
<evidence type="ECO:0000256" key="10">
    <source>
        <dbReference type="ARBA" id="ARBA00040616"/>
    </source>
</evidence>
<dbReference type="NCBIfam" id="TIGR00231">
    <property type="entry name" value="small_GTP"/>
    <property type="match status" value="1"/>
</dbReference>
<dbReference type="PROSITE" id="PS51417">
    <property type="entry name" value="ARF"/>
    <property type="match status" value="1"/>
</dbReference>
<reference evidence="15" key="1">
    <citation type="submission" date="2021-02" db="EMBL/GenBank/DDBJ databases">
        <authorList>
            <person name="Nowell W R."/>
        </authorList>
    </citation>
    <scope>NUCLEOTIDE SEQUENCE</scope>
</reference>
<feature type="region of interest" description="Disordered" evidence="13">
    <location>
        <begin position="200"/>
        <end position="230"/>
    </location>
</feature>
<evidence type="ECO:0000256" key="11">
    <source>
        <dbReference type="PIRSR" id="PIRSR606689-1"/>
    </source>
</evidence>
<sequence>MKVVSTSFVLVADLWSRPLSSVPIQIMFLGGAAAPCSSAPYILSGIKLQKEYFISDTNGMRFNITATADCFNETIVSLNVTGTEDIISGPIIQYPRFKQQVTRLFTYKPQESPTCSFRGDVCFQAVTSLNQSSNTCVVLFTNSTTRGCSDGPQAFEQHKPTINWLYLTLSLIGGLLLLGLLVGCMMWYYGLIAKRKTDVEEEGSKSASSERSAMSAGTHMSRESNVSHGSNLSSASSLVLSRLDSHLDLAVASDPPKQGLLDLLRRLRSTPQEELRILLLGLDNAGKTTLLKVLAAEDISNITPTPGFNIKSVASNGFKLNVWDIGGQRRIRGYWPHYFDNTDVVIYVIDSADKKRFPETSEQLLELLADEKLTNVPLLIFANKQDLLNAATSSEITDGLALYTIRDRAWQIQGCSAYTQEGVKTGLEWVYKTVKTTKNTKK</sequence>
<keyword evidence="14" id="KW-0472">Membrane</keyword>
<evidence type="ECO:0000256" key="6">
    <source>
        <dbReference type="ARBA" id="ARBA00022927"/>
    </source>
</evidence>
<dbReference type="AlphaFoldDB" id="A0A814BVR6"/>
<accession>A0A814BVR6</accession>
<feature type="binding site" evidence="11">
    <location>
        <begin position="383"/>
        <end position="386"/>
    </location>
    <ligand>
        <name>GTP</name>
        <dbReference type="ChEBI" id="CHEBI:37565"/>
    </ligand>
</feature>
<comment type="subcellular location">
    <subcellularLocation>
        <location evidence="1">Golgi apparatus</location>
    </subcellularLocation>
</comment>
<feature type="binding site" evidence="11">
    <location>
        <position position="327"/>
    </location>
    <ligand>
        <name>GTP</name>
        <dbReference type="ChEBI" id="CHEBI:37565"/>
    </ligand>
</feature>
<feature type="transmembrane region" description="Helical" evidence="14">
    <location>
        <begin position="164"/>
        <end position="189"/>
    </location>
</feature>
<dbReference type="PANTHER" id="PTHR45697">
    <property type="entry name" value="ADP-RIBOSYLATION FACTOR-LIKE PROTEIN 2-RELATED"/>
    <property type="match status" value="1"/>
</dbReference>
<evidence type="ECO:0000256" key="14">
    <source>
        <dbReference type="SAM" id="Phobius"/>
    </source>
</evidence>
<dbReference type="GO" id="GO:0046872">
    <property type="term" value="F:metal ion binding"/>
    <property type="evidence" value="ECO:0007669"/>
    <property type="project" value="UniProtKB-KW"/>
</dbReference>
<dbReference type="InterPro" id="IPR005225">
    <property type="entry name" value="Small_GTP-bd"/>
</dbReference>
<dbReference type="SMART" id="SM00178">
    <property type="entry name" value="SAR"/>
    <property type="match status" value="1"/>
</dbReference>
<feature type="binding site" evidence="11">
    <location>
        <begin position="281"/>
        <end position="288"/>
    </location>
    <ligand>
        <name>GTP</name>
        <dbReference type="ChEBI" id="CHEBI:37565"/>
    </ligand>
</feature>
<evidence type="ECO:0000313" key="16">
    <source>
        <dbReference type="EMBL" id="CAF3709624.1"/>
    </source>
</evidence>
<evidence type="ECO:0000256" key="5">
    <source>
        <dbReference type="ARBA" id="ARBA00022741"/>
    </source>
</evidence>
<dbReference type="SUPFAM" id="SSF52540">
    <property type="entry name" value="P-loop containing nucleoside triphosphate hydrolases"/>
    <property type="match status" value="1"/>
</dbReference>